<protein>
    <recommendedName>
        <fullName evidence="7">Serine aminopeptidase S33 domain-containing protein</fullName>
    </recommendedName>
</protein>
<name>A0A1M7MFL7_RUMFL</name>
<evidence type="ECO:0000313" key="6">
    <source>
        <dbReference type="Proteomes" id="UP000184394"/>
    </source>
</evidence>
<dbReference type="AlphaFoldDB" id="A0A1M7MFL7"/>
<proteinExistence type="predicted"/>
<accession>A0A1M7MFL7</accession>
<gene>
    <name evidence="5" type="ORF">SAMN04487860_12216</name>
</gene>
<organism evidence="5 6">
    <name type="scientific">Ruminococcus flavefaciens</name>
    <dbReference type="NCBI Taxonomy" id="1265"/>
    <lineage>
        <taxon>Bacteria</taxon>
        <taxon>Bacillati</taxon>
        <taxon>Bacillota</taxon>
        <taxon>Clostridia</taxon>
        <taxon>Eubacteriales</taxon>
        <taxon>Oscillospiraceae</taxon>
        <taxon>Ruminococcus</taxon>
    </lineage>
</organism>
<feature type="domain" description="DUF3887" evidence="4">
    <location>
        <begin position="66"/>
        <end position="154"/>
    </location>
</feature>
<dbReference type="EMBL" id="FRCT01000022">
    <property type="protein sequence ID" value="SHM89586.1"/>
    <property type="molecule type" value="Genomic_DNA"/>
</dbReference>
<evidence type="ECO:0000256" key="2">
    <source>
        <dbReference type="SAM" id="SignalP"/>
    </source>
</evidence>
<evidence type="ECO:0008006" key="7">
    <source>
        <dbReference type="Google" id="ProtNLM"/>
    </source>
</evidence>
<dbReference type="Gene3D" id="3.40.50.1820">
    <property type="entry name" value="alpha/beta hydrolase"/>
    <property type="match status" value="1"/>
</dbReference>
<feature type="region of interest" description="Disordered" evidence="1">
    <location>
        <begin position="26"/>
        <end position="59"/>
    </location>
</feature>
<dbReference type="InterPro" id="IPR029058">
    <property type="entry name" value="AB_hydrolase_fold"/>
</dbReference>
<dbReference type="PANTHER" id="PTHR43265:SF1">
    <property type="entry name" value="ESTERASE ESTD"/>
    <property type="match status" value="1"/>
</dbReference>
<dbReference type="PROSITE" id="PS51257">
    <property type="entry name" value="PROKAR_LIPOPROTEIN"/>
    <property type="match status" value="1"/>
</dbReference>
<feature type="compositionally biased region" description="Low complexity" evidence="1">
    <location>
        <begin position="35"/>
        <end position="57"/>
    </location>
</feature>
<dbReference type="Pfam" id="PF12146">
    <property type="entry name" value="Hydrolase_4"/>
    <property type="match status" value="1"/>
</dbReference>
<dbReference type="OrthoDB" id="9809549at2"/>
<feature type="chain" id="PRO_5039551135" description="Serine aminopeptidase S33 domain-containing protein" evidence="2">
    <location>
        <begin position="22"/>
        <end position="456"/>
    </location>
</feature>
<dbReference type="Pfam" id="PF13026">
    <property type="entry name" value="DUF3887"/>
    <property type="match status" value="1"/>
</dbReference>
<dbReference type="InterPro" id="IPR022742">
    <property type="entry name" value="Hydrolase_4"/>
</dbReference>
<sequence>MADMRKLKSVLAVIAAMSLLAGCGEKKTSEKNDTTEAVTTTAAETTETATEGSGSAASEEELIELSRKILDDIANDNFKTACDLFSKDLKDQLTEEMLIEGWQNIKDEGGKILNVKESRVESEQGMTVVITPIDFEKTDFDFLLAFNSEGGIDGIMFMYPQDNEIEPQVTATFAETIVTVGEHELNGMLTMPKNAEKPPLVILIQGSGQHNMNEGIGELATFNELAHGLAERGIATLRYNKRFFQIPELQGDGNYTIQDEVLDDADAAVKLAKSYVDEGKVSSIYVMGHSLGGCLAPTIAQKNSDVKGIISLAGTPRDLVEVIIDQLTAQKEEASGDAAKNSVQKSLDDAAVMKEGNDESAFLLGWGYKYYNSLRELKVGETVKSLDIPMLFLQGDADIQVYPDKDFPLWKEYLDGKANCTFKLYEGLGHFFDDEDGHFNKQVMDDTAEFIKNSEK</sequence>
<dbReference type="InterPro" id="IPR053145">
    <property type="entry name" value="AB_hydrolase_Est10"/>
</dbReference>
<dbReference type="RefSeq" id="WP_072952405.1">
    <property type="nucleotide sequence ID" value="NZ_FRCT01000022.1"/>
</dbReference>
<dbReference type="SUPFAM" id="SSF53474">
    <property type="entry name" value="alpha/beta-Hydrolases"/>
    <property type="match status" value="1"/>
</dbReference>
<evidence type="ECO:0000259" key="3">
    <source>
        <dbReference type="Pfam" id="PF12146"/>
    </source>
</evidence>
<reference evidence="5 6" key="1">
    <citation type="submission" date="2016-11" db="EMBL/GenBank/DDBJ databases">
        <authorList>
            <person name="Jaros S."/>
            <person name="Januszkiewicz K."/>
            <person name="Wedrychowicz H."/>
        </authorList>
    </citation>
    <scope>NUCLEOTIDE SEQUENCE [LARGE SCALE GENOMIC DNA]</scope>
    <source>
        <strain evidence="5 6">Y1</strain>
    </source>
</reference>
<dbReference type="PANTHER" id="PTHR43265">
    <property type="entry name" value="ESTERASE ESTD"/>
    <property type="match status" value="1"/>
</dbReference>
<feature type="signal peptide" evidence="2">
    <location>
        <begin position="1"/>
        <end position="21"/>
    </location>
</feature>
<dbReference type="Gene3D" id="3.10.450.590">
    <property type="match status" value="1"/>
</dbReference>
<dbReference type="GO" id="GO:0052689">
    <property type="term" value="F:carboxylic ester hydrolase activity"/>
    <property type="evidence" value="ECO:0007669"/>
    <property type="project" value="TreeGrafter"/>
</dbReference>
<evidence type="ECO:0000259" key="4">
    <source>
        <dbReference type="Pfam" id="PF13026"/>
    </source>
</evidence>
<keyword evidence="2" id="KW-0732">Signal</keyword>
<feature type="domain" description="Serine aminopeptidase S33" evidence="3">
    <location>
        <begin position="220"/>
        <end position="430"/>
    </location>
</feature>
<dbReference type="Proteomes" id="UP000184394">
    <property type="component" value="Unassembled WGS sequence"/>
</dbReference>
<dbReference type="InterPro" id="IPR024981">
    <property type="entry name" value="DUF3887"/>
</dbReference>
<evidence type="ECO:0000256" key="1">
    <source>
        <dbReference type="SAM" id="MobiDB-lite"/>
    </source>
</evidence>
<evidence type="ECO:0000313" key="5">
    <source>
        <dbReference type="EMBL" id="SHM89586.1"/>
    </source>
</evidence>